<keyword evidence="4" id="KW-1185">Reference proteome</keyword>
<gene>
    <name evidence="3" type="ORF">GCM10007147_33400</name>
</gene>
<sequence length="362" mass="40847">MGGFVRPVRGCDLHTQDEKGSLKIHWRLSAGFQVALERDRIASNPVDRVKAPKGRAARRYTPLTRDEARSVLKACRKRRNGARWSVGLALGVRQAEALGLRWSLIKGICDSCRMYYPVVELFAGETTGCNSCRGALRYEMQTGWQLKHRAFRHGCGDIESCTRGRHRRPCPLGCRGHHRDRCKSGCTIKSHQCPEVRRPCPSDCQSHARECPLRAGGDYYFAPRKGVEGEVESEQFVLPLPKPVVRELRHHWHSQQREKARAGPVWDDRWDLVFCRPDGGPLGKRADWADWKTVLRAAGVRDVRVHDGRHTAGTLLVQLGIDPKTVQQILGHSQMSQTARYIHASDALTRGAVDRMGEALWS</sequence>
<dbReference type="SUPFAM" id="SSF56349">
    <property type="entry name" value="DNA breaking-rejoining enzymes"/>
    <property type="match status" value="2"/>
</dbReference>
<keyword evidence="1" id="KW-0233">DNA recombination</keyword>
<dbReference type="PROSITE" id="PS51898">
    <property type="entry name" value="TYR_RECOMBINASE"/>
    <property type="match status" value="1"/>
</dbReference>
<protein>
    <recommendedName>
        <fullName evidence="2">Tyr recombinase domain-containing protein</fullName>
    </recommendedName>
</protein>
<organism evidence="3 4">
    <name type="scientific">Nocardiopsis kunsanensis</name>
    <dbReference type="NCBI Taxonomy" id="141693"/>
    <lineage>
        <taxon>Bacteria</taxon>
        <taxon>Bacillati</taxon>
        <taxon>Actinomycetota</taxon>
        <taxon>Actinomycetes</taxon>
        <taxon>Streptosporangiales</taxon>
        <taxon>Nocardiopsidaceae</taxon>
        <taxon>Nocardiopsis</taxon>
    </lineage>
</organism>
<comment type="caution">
    <text evidence="3">The sequence shown here is derived from an EMBL/GenBank/DDBJ whole genome shotgun (WGS) entry which is preliminary data.</text>
</comment>
<reference evidence="3 4" key="1">
    <citation type="journal article" date="2014" name="Int. J. Syst. Evol. Microbiol.">
        <title>Complete genome sequence of Corynebacterium casei LMG S-19264T (=DSM 44701T), isolated from a smear-ripened cheese.</title>
        <authorList>
            <consortium name="US DOE Joint Genome Institute (JGI-PGF)"/>
            <person name="Walter F."/>
            <person name="Albersmeier A."/>
            <person name="Kalinowski J."/>
            <person name="Ruckert C."/>
        </authorList>
    </citation>
    <scope>NUCLEOTIDE SEQUENCE [LARGE SCALE GENOMIC DNA]</scope>
    <source>
        <strain evidence="3 4">KCTC 19473</strain>
    </source>
</reference>
<dbReference type="EMBL" id="BMXL01000019">
    <property type="protein sequence ID" value="GHD30993.1"/>
    <property type="molecule type" value="Genomic_DNA"/>
</dbReference>
<dbReference type="GO" id="GO:0006310">
    <property type="term" value="P:DNA recombination"/>
    <property type="evidence" value="ECO:0007669"/>
    <property type="project" value="UniProtKB-KW"/>
</dbReference>
<dbReference type="Gene3D" id="1.10.443.10">
    <property type="entry name" value="Intergrase catalytic core"/>
    <property type="match status" value="2"/>
</dbReference>
<dbReference type="InterPro" id="IPR011010">
    <property type="entry name" value="DNA_brk_join_enz"/>
</dbReference>
<dbReference type="AlphaFoldDB" id="A0A918XH38"/>
<name>A0A918XH38_9ACTN</name>
<dbReference type="Pfam" id="PF00589">
    <property type="entry name" value="Phage_integrase"/>
    <property type="match status" value="1"/>
</dbReference>
<dbReference type="PANTHER" id="PTHR30349">
    <property type="entry name" value="PHAGE INTEGRASE-RELATED"/>
    <property type="match status" value="1"/>
</dbReference>
<dbReference type="Proteomes" id="UP000654947">
    <property type="component" value="Unassembled WGS sequence"/>
</dbReference>
<accession>A0A918XH38</accession>
<evidence type="ECO:0000259" key="2">
    <source>
        <dbReference type="PROSITE" id="PS51898"/>
    </source>
</evidence>
<dbReference type="InterPro" id="IPR002104">
    <property type="entry name" value="Integrase_catalytic"/>
</dbReference>
<dbReference type="GO" id="GO:0003677">
    <property type="term" value="F:DNA binding"/>
    <property type="evidence" value="ECO:0007669"/>
    <property type="project" value="InterPro"/>
</dbReference>
<dbReference type="InterPro" id="IPR013762">
    <property type="entry name" value="Integrase-like_cat_sf"/>
</dbReference>
<evidence type="ECO:0000313" key="4">
    <source>
        <dbReference type="Proteomes" id="UP000654947"/>
    </source>
</evidence>
<feature type="domain" description="Tyr recombinase" evidence="2">
    <location>
        <begin position="58"/>
        <end position="354"/>
    </location>
</feature>
<proteinExistence type="predicted"/>
<dbReference type="PANTHER" id="PTHR30349:SF64">
    <property type="entry name" value="PROPHAGE INTEGRASE INTD-RELATED"/>
    <property type="match status" value="1"/>
</dbReference>
<evidence type="ECO:0000256" key="1">
    <source>
        <dbReference type="ARBA" id="ARBA00023172"/>
    </source>
</evidence>
<dbReference type="InterPro" id="IPR050090">
    <property type="entry name" value="Tyrosine_recombinase_XerCD"/>
</dbReference>
<evidence type="ECO:0000313" key="3">
    <source>
        <dbReference type="EMBL" id="GHD30993.1"/>
    </source>
</evidence>
<dbReference type="GO" id="GO:0015074">
    <property type="term" value="P:DNA integration"/>
    <property type="evidence" value="ECO:0007669"/>
    <property type="project" value="InterPro"/>
</dbReference>